<organism evidence="1 2">
    <name type="scientific">Catharanthus roseus</name>
    <name type="common">Madagascar periwinkle</name>
    <name type="synonym">Vinca rosea</name>
    <dbReference type="NCBI Taxonomy" id="4058"/>
    <lineage>
        <taxon>Eukaryota</taxon>
        <taxon>Viridiplantae</taxon>
        <taxon>Streptophyta</taxon>
        <taxon>Embryophyta</taxon>
        <taxon>Tracheophyta</taxon>
        <taxon>Spermatophyta</taxon>
        <taxon>Magnoliopsida</taxon>
        <taxon>eudicotyledons</taxon>
        <taxon>Gunneridae</taxon>
        <taxon>Pentapetalae</taxon>
        <taxon>asterids</taxon>
        <taxon>lamiids</taxon>
        <taxon>Gentianales</taxon>
        <taxon>Apocynaceae</taxon>
        <taxon>Rauvolfioideae</taxon>
        <taxon>Vinceae</taxon>
        <taxon>Catharanthinae</taxon>
        <taxon>Catharanthus</taxon>
    </lineage>
</organism>
<proteinExistence type="predicted"/>
<protein>
    <submittedName>
        <fullName evidence="1">Uncharacterized protein</fullName>
    </submittedName>
</protein>
<comment type="caution">
    <text evidence="1">The sequence shown here is derived from an EMBL/GenBank/DDBJ whole genome shotgun (WGS) entry which is preliminary data.</text>
</comment>
<evidence type="ECO:0000313" key="1">
    <source>
        <dbReference type="EMBL" id="KAI5662980.1"/>
    </source>
</evidence>
<name>A0ACC0AQ40_CATRO</name>
<reference evidence="2" key="1">
    <citation type="journal article" date="2023" name="Nat. Plants">
        <title>Single-cell RNA sequencing provides a high-resolution roadmap for understanding the multicellular compartmentation of specialized metabolism.</title>
        <authorList>
            <person name="Sun S."/>
            <person name="Shen X."/>
            <person name="Li Y."/>
            <person name="Li Y."/>
            <person name="Wang S."/>
            <person name="Li R."/>
            <person name="Zhang H."/>
            <person name="Shen G."/>
            <person name="Guo B."/>
            <person name="Wei J."/>
            <person name="Xu J."/>
            <person name="St-Pierre B."/>
            <person name="Chen S."/>
            <person name="Sun C."/>
        </authorList>
    </citation>
    <scope>NUCLEOTIDE SEQUENCE [LARGE SCALE GENOMIC DNA]</scope>
</reference>
<evidence type="ECO:0000313" key="2">
    <source>
        <dbReference type="Proteomes" id="UP001060085"/>
    </source>
</evidence>
<dbReference type="EMBL" id="CM044705">
    <property type="protein sequence ID" value="KAI5662980.1"/>
    <property type="molecule type" value="Genomic_DNA"/>
</dbReference>
<keyword evidence="2" id="KW-1185">Reference proteome</keyword>
<sequence length="134" mass="15691">MNSYREMIIDASSPNFISHEETNHQEPPNPMAKKFFNMLKAIETSLVEGDDRYLVLSACVELLYIKYENQWTQKSYDDSCLSKKLDIAFETYFEEIKNDETEIEWDSDKEDYDEDSNEETNVASNNDSNEDSDI</sequence>
<accession>A0ACC0AQ40</accession>
<dbReference type="Proteomes" id="UP001060085">
    <property type="component" value="Linkage Group LG05"/>
</dbReference>
<gene>
    <name evidence="1" type="ORF">M9H77_22303</name>
</gene>